<gene>
    <name evidence="1" type="ORF">T01_7772</name>
</gene>
<dbReference type="Proteomes" id="UP000054776">
    <property type="component" value="Unassembled WGS sequence"/>
</dbReference>
<reference evidence="1 2" key="1">
    <citation type="submission" date="2015-01" db="EMBL/GenBank/DDBJ databases">
        <title>Evolution of Trichinella species and genotypes.</title>
        <authorList>
            <person name="Korhonen P.K."/>
            <person name="Edoardo P."/>
            <person name="Giuseppe L.R."/>
            <person name="Gasser R.B."/>
        </authorList>
    </citation>
    <scope>NUCLEOTIDE SEQUENCE [LARGE SCALE GENOMIC DNA]</scope>
    <source>
        <strain evidence="1">ISS3</strain>
    </source>
</reference>
<dbReference type="InParanoid" id="A0A0V1BQU0"/>
<organism evidence="1 2">
    <name type="scientific">Trichinella spiralis</name>
    <name type="common">Trichina worm</name>
    <dbReference type="NCBI Taxonomy" id="6334"/>
    <lineage>
        <taxon>Eukaryota</taxon>
        <taxon>Metazoa</taxon>
        <taxon>Ecdysozoa</taxon>
        <taxon>Nematoda</taxon>
        <taxon>Enoplea</taxon>
        <taxon>Dorylaimia</taxon>
        <taxon>Trichinellida</taxon>
        <taxon>Trichinellidae</taxon>
        <taxon>Trichinella</taxon>
    </lineage>
</organism>
<protein>
    <submittedName>
        <fullName evidence="1">Uncharacterized protein</fullName>
    </submittedName>
</protein>
<dbReference type="OrthoDB" id="5944511at2759"/>
<keyword evidence="2" id="KW-1185">Reference proteome</keyword>
<dbReference type="AlphaFoldDB" id="A0A0V1BQU0"/>
<sequence>MAGGYTILFLWREWRADIQFCLVGEESDGRVSNSLLVKGMAVRYTILMGCREWPAGIQFFFGGGSGGRVYNSVCVEGMAGEHTILFLWRECRADIQFCLVGEESDGRVSNSLLVAGLARACGGSDVQAYTFVGMKGMTGRYAILFGWMECRADIQFFLVGEESDGRIYNSDGIEGMAGGYTILFLWRKWRTDIVFFLVGAEGDRRAISGGYTILFVWRECRADIQFFLVGEESDGRVRNSLLLAGLARACTTVYGWRECKRFALQSARVNAGVRRINGQIYNTLCGGGNEGQVYDSAWLEKVTDGTEWRVGVQFCWGGGKSGGQVCNSLLVAGLAEGVELYVGGVVGGRFIDSVYVVYRVSDGMQLCIGGIGKGCTTLFGWEEVQGGNESYETLYWWRRDWGGAVYSSVWVEDKVAVRGQSGALVYNCLGGEFGGRVSHSICVKNRVAGREWRAGLQFCLCGGGFLLQQPYRGFCQNAMILYNCFLLDCILFELRDKKASSLYRMPGFSVNGRSGSSFLDFILVTICNIHVTVNFCGFM</sequence>
<evidence type="ECO:0000313" key="1">
    <source>
        <dbReference type="EMBL" id="KRY39201.1"/>
    </source>
</evidence>
<proteinExistence type="predicted"/>
<dbReference type="EMBL" id="JYDH01000020">
    <property type="protein sequence ID" value="KRY39201.1"/>
    <property type="molecule type" value="Genomic_DNA"/>
</dbReference>
<accession>A0A0V1BQU0</accession>
<comment type="caution">
    <text evidence="1">The sequence shown here is derived from an EMBL/GenBank/DDBJ whole genome shotgun (WGS) entry which is preliminary data.</text>
</comment>
<evidence type="ECO:0000313" key="2">
    <source>
        <dbReference type="Proteomes" id="UP000054776"/>
    </source>
</evidence>
<name>A0A0V1BQU0_TRISP</name>